<evidence type="ECO:0000313" key="2">
    <source>
        <dbReference type="Proteomes" id="UP000249061"/>
    </source>
</evidence>
<gene>
    <name evidence="1" type="ORF">DI536_07045</name>
</gene>
<accession>A0A2W5TXG0</accession>
<dbReference type="Proteomes" id="UP000249061">
    <property type="component" value="Unassembled WGS sequence"/>
</dbReference>
<name>A0A2W5TXG0_9BACT</name>
<protein>
    <submittedName>
        <fullName evidence="1">Uncharacterized protein</fullName>
    </submittedName>
</protein>
<evidence type="ECO:0000313" key="1">
    <source>
        <dbReference type="EMBL" id="PZR16045.1"/>
    </source>
</evidence>
<reference evidence="1 2" key="1">
    <citation type="submission" date="2017-08" db="EMBL/GenBank/DDBJ databases">
        <title>Infants hospitalized years apart are colonized by the same room-sourced microbial strains.</title>
        <authorList>
            <person name="Brooks B."/>
            <person name="Olm M.R."/>
            <person name="Firek B.A."/>
            <person name="Baker R."/>
            <person name="Thomas B.C."/>
            <person name="Morowitz M.J."/>
            <person name="Banfield J.F."/>
        </authorList>
    </citation>
    <scope>NUCLEOTIDE SEQUENCE [LARGE SCALE GENOMIC DNA]</scope>
    <source>
        <strain evidence="1">S2_003_000_R2_14</strain>
    </source>
</reference>
<comment type="caution">
    <text evidence="1">The sequence shown here is derived from an EMBL/GenBank/DDBJ whole genome shotgun (WGS) entry which is preliminary data.</text>
</comment>
<dbReference type="EMBL" id="QFQP01000004">
    <property type="protein sequence ID" value="PZR16045.1"/>
    <property type="molecule type" value="Genomic_DNA"/>
</dbReference>
<dbReference type="AlphaFoldDB" id="A0A2W5TXG0"/>
<organism evidence="1 2">
    <name type="scientific">Archangium gephyra</name>
    <dbReference type="NCBI Taxonomy" id="48"/>
    <lineage>
        <taxon>Bacteria</taxon>
        <taxon>Pseudomonadati</taxon>
        <taxon>Myxococcota</taxon>
        <taxon>Myxococcia</taxon>
        <taxon>Myxococcales</taxon>
        <taxon>Cystobacterineae</taxon>
        <taxon>Archangiaceae</taxon>
        <taxon>Archangium</taxon>
    </lineage>
</organism>
<sequence>MSSLLSLVAVLSLGAPESTISFEPLDGGVEVGAAAFSESSVVKGLKNDSGNVARLERQKLLFSFADRTVEEIAADPKAPVIDLVSEGLRNVLLANPKRQRPTVEVQAIDLIALLPRMTKEGERKLRVANMGLWLERARGVDETEADLATIKAAPELAAFKKVRTTFGEYVASVDDSPDEQVKAEKFAKAVDAFAALEPQLRKKVDAWLRTRLKAGELPLPVLTPVPGTLMTRHPFRITDVTPREDGVYFVSWDQPLGYRRSIERVDAEGARSVVASGLDIRQDFQPWRGGWAWVDNRGSVRSLGPDGEKEELSFTRHVVQQFNGDDDVNVLVLEPRREAPKGGPDWVLATWVRDQAPTVLAHGSGQGQILGRRDGRLVLRAGSSLYLFDLKAKVAPVKVPLAEGATYWLDGRVVLNANPLMQTAQFMWVDLKTGVTHKFAEAPMGIVTQDPNLIRLTAGFRPQQVSVLDGSGAPIPLGEWPFVLQVVRAGDEFIVASYDPTLEFGTLSRVARPAK</sequence>
<proteinExistence type="predicted"/>